<evidence type="ECO:0000313" key="2">
    <source>
        <dbReference type="EMBL" id="ADC52270.1"/>
    </source>
</evidence>
<proteinExistence type="inferred from homology"/>
<reference evidence="2 3" key="1">
    <citation type="journal article" date="2011" name="Environ. Microbiol.">
        <title>Genome of alkaliphilic Bacillus pseudofirmus OF4 reveals adaptations that support the ability to grow in an external pH range from 7.5 to 11.4.</title>
        <authorList>
            <person name="Janto B."/>
            <person name="Ahmed A."/>
            <person name="Ito M."/>
            <person name="Liu J."/>
            <person name="Hicks D.B."/>
            <person name="Pagni S."/>
            <person name="Fackelmayer O.J."/>
            <person name="Smith T.A."/>
            <person name="Earl J."/>
            <person name="Elbourne L.D."/>
            <person name="Hassan K."/>
            <person name="Paulsen I.T."/>
            <person name="Kolsto A.B."/>
            <person name="Tourasse N.J."/>
            <person name="Ehrlich G.D."/>
            <person name="Boissy R."/>
            <person name="Ivey D.M."/>
            <person name="Li G."/>
            <person name="Xue Y."/>
            <person name="Ma Y."/>
            <person name="Hu F.Z."/>
            <person name="Krulwich T.A."/>
        </authorList>
    </citation>
    <scope>NUCLEOTIDE SEQUENCE [LARGE SCALE GENOMIC DNA]</scope>
    <source>
        <strain evidence="3">ATCC BAA-2126 / JCM 17055 / OF4</strain>
    </source>
</reference>
<accession>D3G1P4</accession>
<dbReference type="InterPro" id="IPR001447">
    <property type="entry name" value="Arylamine_N-AcTrfase"/>
</dbReference>
<evidence type="ECO:0000256" key="1">
    <source>
        <dbReference type="ARBA" id="ARBA00006547"/>
    </source>
</evidence>
<geneLocation type="plasmid" evidence="2 3">
    <name>pBpOF4-01</name>
</geneLocation>
<dbReference type="KEGG" id="bpf:BpOF4_21374"/>
<dbReference type="Proteomes" id="UP000001544">
    <property type="component" value="Plasmid pBpOF4-01"/>
</dbReference>
<dbReference type="Gene3D" id="3.30.2140.20">
    <property type="match status" value="1"/>
</dbReference>
<dbReference type="InterPro" id="IPR038765">
    <property type="entry name" value="Papain-like_cys_pep_sf"/>
</dbReference>
<evidence type="ECO:0008006" key="4">
    <source>
        <dbReference type="Google" id="ProtNLM"/>
    </source>
</evidence>
<keyword evidence="2" id="KW-0614">Plasmid</keyword>
<dbReference type="SUPFAM" id="SSF54001">
    <property type="entry name" value="Cysteine proteinases"/>
    <property type="match status" value="1"/>
</dbReference>
<dbReference type="RefSeq" id="WP_012961179.1">
    <property type="nucleotide sequence ID" value="NC_013792.1"/>
</dbReference>
<dbReference type="EMBL" id="CP001879">
    <property type="protein sequence ID" value="ADC52270.1"/>
    <property type="molecule type" value="Genomic_DNA"/>
</dbReference>
<comment type="similarity">
    <text evidence="1">Belongs to the arylamine N-acetyltransferase family.</text>
</comment>
<name>D3G1P4_ALKPO</name>
<evidence type="ECO:0000313" key="3">
    <source>
        <dbReference type="Proteomes" id="UP000001544"/>
    </source>
</evidence>
<sequence>MTTKTTDKYFDILNINPQHFSSIDLLNNIVFQHQQTICFETATKIKDGEKCIPTTLDNYLSQVTNIGYGGTCFAMSWTLLHIFENLGHEVRILFLEPDHYAITLVVENIEYFVDVSFWAPLFKMYPLRQKWSVEHHGFTITWNYTESHTHLMRNGHIAKTWKGQSISLPQFKERWIKSHDNDSFFNSNVCINRWIDKDHFAMCINNNFSIQRGNKFIEQKELKDDDLKRVLSSVFNVDPSIFLESLEIVKSK</sequence>
<keyword evidence="3" id="KW-1185">Reference proteome</keyword>
<organism evidence="2 3">
    <name type="scientific">Alkalihalophilus pseudofirmus (strain ATCC BAA-2126 / JCM 17055 / OF4)</name>
    <name type="common">Bacillus pseudofirmus</name>
    <dbReference type="NCBI Taxonomy" id="398511"/>
    <lineage>
        <taxon>Bacteria</taxon>
        <taxon>Bacillati</taxon>
        <taxon>Bacillota</taxon>
        <taxon>Bacilli</taxon>
        <taxon>Bacillales</taxon>
        <taxon>Bacillaceae</taxon>
        <taxon>Alkalihalophilus</taxon>
    </lineage>
</organism>
<dbReference type="HOGENOM" id="CLU_1040703_0_0_9"/>
<dbReference type="AlphaFoldDB" id="D3G1P4"/>
<dbReference type="InterPro" id="IPR053710">
    <property type="entry name" value="Arylamine_NAT_domain_sf"/>
</dbReference>
<dbReference type="GO" id="GO:0016407">
    <property type="term" value="F:acetyltransferase activity"/>
    <property type="evidence" value="ECO:0007669"/>
    <property type="project" value="InterPro"/>
</dbReference>
<dbReference type="Pfam" id="PF00797">
    <property type="entry name" value="Acetyltransf_2"/>
    <property type="match status" value="1"/>
</dbReference>
<protein>
    <recommendedName>
        <fullName evidence="4">Arylamine N-acetyltransferase</fullName>
    </recommendedName>
</protein>
<gene>
    <name evidence="2" type="ordered locus">BpOF4_21374</name>
</gene>
<dbReference type="eggNOG" id="COG2162">
    <property type="taxonomic scope" value="Bacteria"/>
</dbReference>